<proteinExistence type="predicted"/>
<organism evidence="1 2">
    <name type="scientific">Plakobranchus ocellatus</name>
    <dbReference type="NCBI Taxonomy" id="259542"/>
    <lineage>
        <taxon>Eukaryota</taxon>
        <taxon>Metazoa</taxon>
        <taxon>Spiralia</taxon>
        <taxon>Lophotrochozoa</taxon>
        <taxon>Mollusca</taxon>
        <taxon>Gastropoda</taxon>
        <taxon>Heterobranchia</taxon>
        <taxon>Euthyneura</taxon>
        <taxon>Panpulmonata</taxon>
        <taxon>Sacoglossa</taxon>
        <taxon>Placobranchoidea</taxon>
        <taxon>Plakobranchidae</taxon>
        <taxon>Plakobranchus</taxon>
    </lineage>
</organism>
<evidence type="ECO:0000313" key="2">
    <source>
        <dbReference type="Proteomes" id="UP000735302"/>
    </source>
</evidence>
<dbReference type="AlphaFoldDB" id="A0AAV3XT74"/>
<protein>
    <submittedName>
        <fullName evidence="1">Uncharacterized protein</fullName>
    </submittedName>
</protein>
<sequence length="153" mass="17426">MLKKGEEKVFERLVISQGSELIRYANQRLRNLKYVDCLVYRKVTFRNYAEITSNCECPRYVNTQRVLLLMFLEERALVFYVPDGESTDVNVPVGETAVVTLNFRTKGRPKGQDHFSRFAKKRKLASNTVVGESCVVDSCDLCGVCGDIDIAME</sequence>
<comment type="caution">
    <text evidence="1">The sequence shown here is derived from an EMBL/GenBank/DDBJ whole genome shotgun (WGS) entry which is preliminary data.</text>
</comment>
<gene>
    <name evidence="1" type="ORF">PoB_000073900</name>
</gene>
<name>A0AAV3XT74_9GAST</name>
<dbReference type="EMBL" id="BLXT01000063">
    <property type="protein sequence ID" value="GFN74233.1"/>
    <property type="molecule type" value="Genomic_DNA"/>
</dbReference>
<reference evidence="1 2" key="1">
    <citation type="journal article" date="2021" name="Elife">
        <title>Chloroplast acquisition without the gene transfer in kleptoplastic sea slugs, Plakobranchus ocellatus.</title>
        <authorList>
            <person name="Maeda T."/>
            <person name="Takahashi S."/>
            <person name="Yoshida T."/>
            <person name="Shimamura S."/>
            <person name="Takaki Y."/>
            <person name="Nagai Y."/>
            <person name="Toyoda A."/>
            <person name="Suzuki Y."/>
            <person name="Arimoto A."/>
            <person name="Ishii H."/>
            <person name="Satoh N."/>
            <person name="Nishiyama T."/>
            <person name="Hasebe M."/>
            <person name="Maruyama T."/>
            <person name="Minagawa J."/>
            <person name="Obokata J."/>
            <person name="Shigenobu S."/>
        </authorList>
    </citation>
    <scope>NUCLEOTIDE SEQUENCE [LARGE SCALE GENOMIC DNA]</scope>
</reference>
<accession>A0AAV3XT74</accession>
<evidence type="ECO:0000313" key="1">
    <source>
        <dbReference type="EMBL" id="GFN74233.1"/>
    </source>
</evidence>
<keyword evidence="2" id="KW-1185">Reference proteome</keyword>
<dbReference type="Proteomes" id="UP000735302">
    <property type="component" value="Unassembled WGS sequence"/>
</dbReference>